<dbReference type="eggNOG" id="ENOG50309N3">
    <property type="taxonomic scope" value="Bacteria"/>
</dbReference>
<evidence type="ECO:0000256" key="1">
    <source>
        <dbReference type="SAM" id="Phobius"/>
    </source>
</evidence>
<organism evidence="2 3">
    <name type="scientific">Coriobacterium glomerans (strain ATCC 49209 / DSM 20642 / JCM 10262 / PW2)</name>
    <dbReference type="NCBI Taxonomy" id="700015"/>
    <lineage>
        <taxon>Bacteria</taxon>
        <taxon>Bacillati</taxon>
        <taxon>Actinomycetota</taxon>
        <taxon>Coriobacteriia</taxon>
        <taxon>Coriobacteriales</taxon>
        <taxon>Coriobacteriaceae</taxon>
        <taxon>Coriobacterium</taxon>
    </lineage>
</organism>
<keyword evidence="3" id="KW-1185">Reference proteome</keyword>
<dbReference type="Proteomes" id="UP000006851">
    <property type="component" value="Chromosome"/>
</dbReference>
<accession>F2NA15</accession>
<evidence type="ECO:0000313" key="3">
    <source>
        <dbReference type="Proteomes" id="UP000006851"/>
    </source>
</evidence>
<feature type="transmembrane region" description="Helical" evidence="1">
    <location>
        <begin position="7"/>
        <end position="28"/>
    </location>
</feature>
<dbReference type="EMBL" id="CP002628">
    <property type="protein sequence ID" value="AEB06270.1"/>
    <property type="molecule type" value="Genomic_DNA"/>
</dbReference>
<sequence>MSLNRKILKLLSFAQIIVSIVAIVFAVISFSRGGESAEAASSVFGMQLAASVWAMVRDASLILLAIVTIAASAAGIRGANRPSSLGSHRPLSLIGLILGLVCCAIAFGLETIPALIIAVLLALYHIASLIVGGRVRRELDR</sequence>
<evidence type="ECO:0000313" key="2">
    <source>
        <dbReference type="EMBL" id="AEB06270.1"/>
    </source>
</evidence>
<keyword evidence="1" id="KW-0472">Membrane</keyword>
<feature type="transmembrane region" description="Helical" evidence="1">
    <location>
        <begin position="115"/>
        <end position="135"/>
    </location>
</feature>
<keyword evidence="1" id="KW-0812">Transmembrane</keyword>
<dbReference type="AlphaFoldDB" id="F2NA15"/>
<name>F2NA15_CORGP</name>
<protein>
    <submittedName>
        <fullName evidence="2">Uncharacterized protein</fullName>
    </submittedName>
</protein>
<keyword evidence="1" id="KW-1133">Transmembrane helix</keyword>
<feature type="transmembrane region" description="Helical" evidence="1">
    <location>
        <begin position="59"/>
        <end position="79"/>
    </location>
</feature>
<proteinExistence type="predicted"/>
<feature type="transmembrane region" description="Helical" evidence="1">
    <location>
        <begin position="91"/>
        <end position="109"/>
    </location>
</feature>
<dbReference type="HOGENOM" id="CLU_1831739_0_0_11"/>
<reference evidence="3" key="1">
    <citation type="journal article" date="2013" name="Stand. Genomic Sci.">
        <title>Complete genome sequence of Coriobacterium glomerans type strain (PW2(T)) from the midgut of Pyrrhocoris apterus L. (red soldier bug).</title>
        <authorList>
            <person name="Stackebrandt E."/>
            <person name="Zeytun A."/>
            <person name="Lapidus A."/>
            <person name="Nolan M."/>
            <person name="Lucas S."/>
            <person name="Hammon N."/>
            <person name="Deshpande S."/>
            <person name="Cheng J.F."/>
            <person name="Tapia R."/>
            <person name="Goodwin L.A."/>
            <person name="Pitluck S."/>
            <person name="Liolios K."/>
            <person name="Pagani I."/>
            <person name="Ivanova N."/>
            <person name="Mavromatis K."/>
            <person name="Mikhailova N."/>
            <person name="Huntemann M."/>
            <person name="Pati A."/>
            <person name="Chen A."/>
            <person name="Palaniappan K."/>
            <person name="Chang Y.J."/>
            <person name="Land M."/>
            <person name="Hauser L."/>
            <person name="Rohde M."/>
            <person name="Pukall R."/>
            <person name="Goker M."/>
            <person name="Detter J.C."/>
            <person name="Woyke T."/>
            <person name="Bristow J."/>
            <person name="Eisen J.A."/>
            <person name="Markowitz V."/>
            <person name="Hugenholtz P."/>
            <person name="Kyrpides N.C."/>
            <person name="Klenk H.P."/>
        </authorList>
    </citation>
    <scope>NUCLEOTIDE SEQUENCE</scope>
    <source>
        <strain evidence="3">ATCC 49209 / DSM 20642 / JCM 10262 / PW2</strain>
    </source>
</reference>
<gene>
    <name evidence="2" type="ordered locus">Corgl_0143</name>
</gene>
<dbReference type="OrthoDB" id="3191805at2"/>
<dbReference type="KEGG" id="cgo:Corgl_0143"/>